<dbReference type="GO" id="GO:0003700">
    <property type="term" value="F:DNA-binding transcription factor activity"/>
    <property type="evidence" value="ECO:0007669"/>
    <property type="project" value="TreeGrafter"/>
</dbReference>
<keyword evidence="1 2" id="KW-0238">DNA-binding</keyword>
<accession>A0A848LEZ0</accession>
<evidence type="ECO:0000313" key="5">
    <source>
        <dbReference type="Proteomes" id="UP000518300"/>
    </source>
</evidence>
<dbReference type="Pfam" id="PF00440">
    <property type="entry name" value="TetR_N"/>
    <property type="match status" value="1"/>
</dbReference>
<dbReference type="PANTHER" id="PTHR30055">
    <property type="entry name" value="HTH-TYPE TRANSCRIPTIONAL REGULATOR RUTR"/>
    <property type="match status" value="1"/>
</dbReference>
<comment type="caution">
    <text evidence="4">The sequence shown here is derived from an EMBL/GenBank/DDBJ whole genome shotgun (WGS) entry which is preliminary data.</text>
</comment>
<sequence length="217" mass="24534">MAHPRFSRLAPERQQAILDVAAEEFAEHGFDGASYNRIIERAGISKGSAYYYFEGKDDLYATVLETTLTGLVDRVGTWTRPGDAADFWRQLRHAYFGMLDFVMSDERSARLIRGMAQARANPKLQEVWLRFEAPLSTWLGRVLADGRRVGAVRRDVPEDLLLVALTGMAQATDFWLLERWERQGANASRRSAEQVFALIQDLATERPTGKAPRAKKS</sequence>
<dbReference type="PRINTS" id="PR00455">
    <property type="entry name" value="HTHTETR"/>
</dbReference>
<dbReference type="InterPro" id="IPR050109">
    <property type="entry name" value="HTH-type_TetR-like_transc_reg"/>
</dbReference>
<name>A0A848LEZ0_9BACT</name>
<dbReference type="Proteomes" id="UP000518300">
    <property type="component" value="Unassembled WGS sequence"/>
</dbReference>
<proteinExistence type="predicted"/>
<dbReference type="AlphaFoldDB" id="A0A848LEZ0"/>
<dbReference type="SUPFAM" id="SSF48498">
    <property type="entry name" value="Tetracyclin repressor-like, C-terminal domain"/>
    <property type="match status" value="1"/>
</dbReference>
<dbReference type="Gene3D" id="1.10.357.10">
    <property type="entry name" value="Tetracycline Repressor, domain 2"/>
    <property type="match status" value="1"/>
</dbReference>
<evidence type="ECO:0000313" key="4">
    <source>
        <dbReference type="EMBL" id="NMO14841.1"/>
    </source>
</evidence>
<evidence type="ECO:0000259" key="3">
    <source>
        <dbReference type="PROSITE" id="PS50977"/>
    </source>
</evidence>
<keyword evidence="5" id="KW-1185">Reference proteome</keyword>
<dbReference type="SUPFAM" id="SSF46689">
    <property type="entry name" value="Homeodomain-like"/>
    <property type="match status" value="1"/>
</dbReference>
<dbReference type="InterPro" id="IPR009057">
    <property type="entry name" value="Homeodomain-like_sf"/>
</dbReference>
<evidence type="ECO:0000256" key="1">
    <source>
        <dbReference type="ARBA" id="ARBA00023125"/>
    </source>
</evidence>
<dbReference type="GO" id="GO:0000976">
    <property type="term" value="F:transcription cis-regulatory region binding"/>
    <property type="evidence" value="ECO:0007669"/>
    <property type="project" value="TreeGrafter"/>
</dbReference>
<evidence type="ECO:0000256" key="2">
    <source>
        <dbReference type="PROSITE-ProRule" id="PRU00335"/>
    </source>
</evidence>
<dbReference type="PANTHER" id="PTHR30055:SF226">
    <property type="entry name" value="HTH-TYPE TRANSCRIPTIONAL REGULATOR PKSA"/>
    <property type="match status" value="1"/>
</dbReference>
<dbReference type="EMBL" id="JABBJJ010000026">
    <property type="protein sequence ID" value="NMO14841.1"/>
    <property type="molecule type" value="Genomic_DNA"/>
</dbReference>
<dbReference type="RefSeq" id="WP_169344136.1">
    <property type="nucleotide sequence ID" value="NZ_JABBJJ010000026.1"/>
</dbReference>
<dbReference type="InterPro" id="IPR036271">
    <property type="entry name" value="Tet_transcr_reg_TetR-rel_C_sf"/>
</dbReference>
<dbReference type="InterPro" id="IPR001647">
    <property type="entry name" value="HTH_TetR"/>
</dbReference>
<protein>
    <submittedName>
        <fullName evidence="4">TetR/AcrR family transcriptional regulator</fullName>
    </submittedName>
</protein>
<gene>
    <name evidence="4" type="ORF">HG543_08215</name>
</gene>
<dbReference type="PROSITE" id="PS50977">
    <property type="entry name" value="HTH_TETR_2"/>
    <property type="match status" value="1"/>
</dbReference>
<organism evidence="4 5">
    <name type="scientific">Pyxidicoccus fallax</name>
    <dbReference type="NCBI Taxonomy" id="394095"/>
    <lineage>
        <taxon>Bacteria</taxon>
        <taxon>Pseudomonadati</taxon>
        <taxon>Myxococcota</taxon>
        <taxon>Myxococcia</taxon>
        <taxon>Myxococcales</taxon>
        <taxon>Cystobacterineae</taxon>
        <taxon>Myxococcaceae</taxon>
        <taxon>Pyxidicoccus</taxon>
    </lineage>
</organism>
<reference evidence="4 5" key="1">
    <citation type="submission" date="2020-04" db="EMBL/GenBank/DDBJ databases">
        <title>Draft genome of Pyxidicoccus fallax type strain.</title>
        <authorList>
            <person name="Whitworth D.E."/>
        </authorList>
    </citation>
    <scope>NUCLEOTIDE SEQUENCE [LARGE SCALE GENOMIC DNA]</scope>
    <source>
        <strain evidence="4 5">DSM 14698</strain>
    </source>
</reference>
<feature type="DNA-binding region" description="H-T-H motif" evidence="2">
    <location>
        <begin position="34"/>
        <end position="53"/>
    </location>
</feature>
<feature type="domain" description="HTH tetR-type" evidence="3">
    <location>
        <begin position="11"/>
        <end position="71"/>
    </location>
</feature>